<dbReference type="EMBL" id="JAUSWN010000008">
    <property type="protein sequence ID" value="MDQ0479456.1"/>
    <property type="molecule type" value="Genomic_DNA"/>
</dbReference>
<evidence type="ECO:0000256" key="4">
    <source>
        <dbReference type="ARBA" id="ARBA00022679"/>
    </source>
</evidence>
<evidence type="ECO:0000313" key="8">
    <source>
        <dbReference type="EMBL" id="MDQ0479456.1"/>
    </source>
</evidence>
<dbReference type="CDD" id="cd06453">
    <property type="entry name" value="SufS_like"/>
    <property type="match status" value="1"/>
</dbReference>
<gene>
    <name evidence="8" type="ORF">QOZ93_001197</name>
</gene>
<dbReference type="InterPro" id="IPR010969">
    <property type="entry name" value="Cys_dSase-rel_unknwn_funct"/>
</dbReference>
<dbReference type="RefSeq" id="WP_307355493.1">
    <property type="nucleotide sequence ID" value="NZ_BAAACJ010000029.1"/>
</dbReference>
<evidence type="ECO:0000256" key="6">
    <source>
        <dbReference type="ARBA" id="ARBA00050776"/>
    </source>
</evidence>
<dbReference type="InterPro" id="IPR015422">
    <property type="entry name" value="PyrdxlP-dep_Trfase_small"/>
</dbReference>
<proteinExistence type="inferred from homology"/>
<dbReference type="InterPro" id="IPR015424">
    <property type="entry name" value="PyrdxlP-dep_Trfase"/>
</dbReference>
<comment type="similarity">
    <text evidence="2">Belongs to the class-V pyridoxal-phosphate-dependent aminotransferase family. Csd subfamily.</text>
</comment>
<evidence type="ECO:0000256" key="5">
    <source>
        <dbReference type="ARBA" id="ARBA00022898"/>
    </source>
</evidence>
<dbReference type="PANTHER" id="PTHR43586:SF4">
    <property type="entry name" value="ISOPENICILLIN N EPIMERASE"/>
    <property type="match status" value="1"/>
</dbReference>
<dbReference type="InterPro" id="IPR015421">
    <property type="entry name" value="PyrdxlP-dep_Trfase_major"/>
</dbReference>
<evidence type="ECO:0000256" key="3">
    <source>
        <dbReference type="ARBA" id="ARBA00012239"/>
    </source>
</evidence>
<keyword evidence="5" id="KW-0663">Pyridoxal phosphate</keyword>
<evidence type="ECO:0000313" key="9">
    <source>
        <dbReference type="Proteomes" id="UP001224418"/>
    </source>
</evidence>
<dbReference type="Gene3D" id="3.40.640.10">
    <property type="entry name" value="Type I PLP-dependent aspartate aminotransferase-like (Major domain)"/>
    <property type="match status" value="1"/>
</dbReference>
<evidence type="ECO:0000259" key="7">
    <source>
        <dbReference type="Pfam" id="PF00266"/>
    </source>
</evidence>
<keyword evidence="4" id="KW-0808">Transferase</keyword>
<dbReference type="Proteomes" id="UP001224418">
    <property type="component" value="Unassembled WGS sequence"/>
</dbReference>
<dbReference type="PANTHER" id="PTHR43586">
    <property type="entry name" value="CYSTEINE DESULFURASE"/>
    <property type="match status" value="1"/>
</dbReference>
<dbReference type="Gene3D" id="3.90.1150.10">
    <property type="entry name" value="Aspartate Aminotransferase, domain 1"/>
    <property type="match status" value="1"/>
</dbReference>
<dbReference type="NCBIfam" id="TIGR01977">
    <property type="entry name" value="am_tr_V_EF2568"/>
    <property type="match status" value="1"/>
</dbReference>
<name>A0ABU0JT96_HATLI</name>
<keyword evidence="9" id="KW-1185">Reference proteome</keyword>
<dbReference type="InterPro" id="IPR016454">
    <property type="entry name" value="Cysteine_dSase"/>
</dbReference>
<feature type="domain" description="Aminotransferase class V" evidence="7">
    <location>
        <begin position="2"/>
        <end position="369"/>
    </location>
</feature>
<dbReference type="EC" id="2.8.1.7" evidence="3"/>
<comment type="catalytic activity">
    <reaction evidence="6">
        <text>(sulfur carrier)-H + L-cysteine = (sulfur carrier)-SH + L-alanine</text>
        <dbReference type="Rhea" id="RHEA:43892"/>
        <dbReference type="Rhea" id="RHEA-COMP:14737"/>
        <dbReference type="Rhea" id="RHEA-COMP:14739"/>
        <dbReference type="ChEBI" id="CHEBI:29917"/>
        <dbReference type="ChEBI" id="CHEBI:35235"/>
        <dbReference type="ChEBI" id="CHEBI:57972"/>
        <dbReference type="ChEBI" id="CHEBI:64428"/>
        <dbReference type="EC" id="2.8.1.7"/>
    </reaction>
</comment>
<dbReference type="InterPro" id="IPR010970">
    <property type="entry name" value="Cys_dSase_SufS"/>
</dbReference>
<comment type="cofactor">
    <cofactor evidence="1">
        <name>pyridoxal 5'-phosphate</name>
        <dbReference type="ChEBI" id="CHEBI:597326"/>
    </cofactor>
</comment>
<dbReference type="PIRSF" id="PIRSF005572">
    <property type="entry name" value="NifS"/>
    <property type="match status" value="1"/>
</dbReference>
<reference evidence="8 9" key="1">
    <citation type="submission" date="2023-07" db="EMBL/GenBank/DDBJ databases">
        <title>Genomic Encyclopedia of Type Strains, Phase IV (KMG-IV): sequencing the most valuable type-strain genomes for metagenomic binning, comparative biology and taxonomic classification.</title>
        <authorList>
            <person name="Goeker M."/>
        </authorList>
    </citation>
    <scope>NUCLEOTIDE SEQUENCE [LARGE SCALE GENOMIC DNA]</scope>
    <source>
        <strain evidence="8 9">DSM 1400</strain>
    </source>
</reference>
<sequence>MIYLDNAATSFPKPVAVGEEVKKCIDHYAGNPGRGSYEIANLAGDKVSECRELISELFNINSPMNVVFTTNATEGLNEAIIGILRSGDHVITTALEHNSVLRPLKYLESKGVETTIVPINHEGELNLVDIKSSLKKSTKMIIINHVSNVLGTIQNIHSIGELCKEKGLIFMVDASQSAGKLNIDVKKNSINILAFPGHKGLLGPQGVGGLYIDPKIQDEIRPIKFGGTGSKSLDLNQPSFFPDILESGTMNVPSIAGLCEGIKFLKNEGIEKIYKKEEKLMHYLIEELNKLHYVKIYGKLKAPRAGVLSINIDYLDPSDVGYFLNKRGIAVRTGFHCAGMIHKYLKTERMGTVRISPGYFNDFKEIEKVVEAIKDIYEEEFTS</sequence>
<organism evidence="8 9">
    <name type="scientific">Hathewaya limosa</name>
    <name type="common">Clostridium limosum</name>
    <dbReference type="NCBI Taxonomy" id="1536"/>
    <lineage>
        <taxon>Bacteria</taxon>
        <taxon>Bacillati</taxon>
        <taxon>Bacillota</taxon>
        <taxon>Clostridia</taxon>
        <taxon>Eubacteriales</taxon>
        <taxon>Clostridiaceae</taxon>
        <taxon>Hathewaya</taxon>
    </lineage>
</organism>
<dbReference type="InterPro" id="IPR000192">
    <property type="entry name" value="Aminotrans_V_dom"/>
</dbReference>
<evidence type="ECO:0000256" key="1">
    <source>
        <dbReference type="ARBA" id="ARBA00001933"/>
    </source>
</evidence>
<comment type="caution">
    <text evidence="8">The sequence shown here is derived from an EMBL/GenBank/DDBJ whole genome shotgun (WGS) entry which is preliminary data.</text>
</comment>
<dbReference type="SUPFAM" id="SSF53383">
    <property type="entry name" value="PLP-dependent transferases"/>
    <property type="match status" value="1"/>
</dbReference>
<protein>
    <recommendedName>
        <fullName evidence="3">cysteine desulfurase</fullName>
        <ecNumber evidence="3">2.8.1.7</ecNumber>
    </recommendedName>
</protein>
<evidence type="ECO:0000256" key="2">
    <source>
        <dbReference type="ARBA" id="ARBA00010447"/>
    </source>
</evidence>
<accession>A0ABU0JT96</accession>
<dbReference type="Pfam" id="PF00266">
    <property type="entry name" value="Aminotran_5"/>
    <property type="match status" value="1"/>
</dbReference>